<protein>
    <submittedName>
        <fullName evidence="4">Uncharacterized protein</fullName>
    </submittedName>
</protein>
<feature type="region of interest" description="Disordered" evidence="3">
    <location>
        <begin position="241"/>
        <end position="331"/>
    </location>
</feature>
<reference evidence="4" key="1">
    <citation type="submission" date="2014-01" db="EMBL/GenBank/DDBJ databases">
        <title>The genome of the white-rot fungus Pycnoporus cinnabarinus: a basidiomycete model with a versatile arsenal for lignocellulosic biomass breakdown.</title>
        <authorList>
            <person name="Levasseur A."/>
            <person name="Lomascolo A."/>
            <person name="Ruiz-Duenas F.J."/>
            <person name="Uzan E."/>
            <person name="Piumi F."/>
            <person name="Kues U."/>
            <person name="Ram A.F.J."/>
            <person name="Murat C."/>
            <person name="Haon M."/>
            <person name="Benoit I."/>
            <person name="Arfi Y."/>
            <person name="Chevret D."/>
            <person name="Drula E."/>
            <person name="Kwon M.J."/>
            <person name="Gouret P."/>
            <person name="Lesage-Meessen L."/>
            <person name="Lombard V."/>
            <person name="Mariette J."/>
            <person name="Noirot C."/>
            <person name="Park J."/>
            <person name="Patyshakuliyeva A."/>
            <person name="Wieneger R.A.B."/>
            <person name="Wosten H.A.B."/>
            <person name="Martin F."/>
            <person name="Coutinho P.M."/>
            <person name="de Vries R."/>
            <person name="Martinez A.T."/>
            <person name="Klopp C."/>
            <person name="Pontarotti P."/>
            <person name="Henrissat B."/>
            <person name="Record E."/>
        </authorList>
    </citation>
    <scope>NUCLEOTIDE SEQUENCE [LARGE SCALE GENOMIC DNA]</scope>
    <source>
        <strain evidence="4">BRFM137</strain>
    </source>
</reference>
<comment type="caution">
    <text evidence="4">The sequence shown here is derived from an EMBL/GenBank/DDBJ whole genome shotgun (WGS) entry which is preliminary data.</text>
</comment>
<feature type="region of interest" description="Disordered" evidence="3">
    <location>
        <begin position="206"/>
        <end position="228"/>
    </location>
</feature>
<dbReference type="PANTHER" id="PTHR12169">
    <property type="entry name" value="ATPASE N2B"/>
    <property type="match status" value="1"/>
</dbReference>
<dbReference type="EMBL" id="CCBP010000434">
    <property type="protein sequence ID" value="CDO76964.1"/>
    <property type="molecule type" value="Genomic_DNA"/>
</dbReference>
<evidence type="ECO:0000256" key="1">
    <source>
        <dbReference type="ARBA" id="ARBA00022741"/>
    </source>
</evidence>
<feature type="compositionally biased region" description="Low complexity" evidence="3">
    <location>
        <begin position="215"/>
        <end position="226"/>
    </location>
</feature>
<organism evidence="4 5">
    <name type="scientific">Pycnoporus cinnabarinus</name>
    <name type="common">Cinnabar-red polypore</name>
    <name type="synonym">Trametes cinnabarina</name>
    <dbReference type="NCBI Taxonomy" id="5643"/>
    <lineage>
        <taxon>Eukaryota</taxon>
        <taxon>Fungi</taxon>
        <taxon>Dikarya</taxon>
        <taxon>Basidiomycota</taxon>
        <taxon>Agaricomycotina</taxon>
        <taxon>Agaricomycetes</taxon>
        <taxon>Polyporales</taxon>
        <taxon>Polyporaceae</taxon>
        <taxon>Trametes</taxon>
    </lineage>
</organism>
<dbReference type="Pfam" id="PF03969">
    <property type="entry name" value="AFG1_ATPase"/>
    <property type="match status" value="1"/>
</dbReference>
<dbReference type="HOGENOM" id="CLU_839743_0_0_1"/>
<dbReference type="Proteomes" id="UP000029665">
    <property type="component" value="Unassembled WGS sequence"/>
</dbReference>
<dbReference type="InterPro" id="IPR005654">
    <property type="entry name" value="ATPase_AFG1-like"/>
</dbReference>
<feature type="compositionally biased region" description="Low complexity" evidence="3">
    <location>
        <begin position="304"/>
        <end position="319"/>
    </location>
</feature>
<dbReference type="GO" id="GO:0005739">
    <property type="term" value="C:mitochondrion"/>
    <property type="evidence" value="ECO:0007669"/>
    <property type="project" value="TreeGrafter"/>
</dbReference>
<proteinExistence type="predicted"/>
<accession>A0A060SXJ4</accession>
<dbReference type="GO" id="GO:0005524">
    <property type="term" value="F:ATP binding"/>
    <property type="evidence" value="ECO:0007669"/>
    <property type="project" value="UniProtKB-KW"/>
</dbReference>
<evidence type="ECO:0000256" key="3">
    <source>
        <dbReference type="SAM" id="MobiDB-lite"/>
    </source>
</evidence>
<dbReference type="GO" id="GO:0016887">
    <property type="term" value="F:ATP hydrolysis activity"/>
    <property type="evidence" value="ECO:0007669"/>
    <property type="project" value="InterPro"/>
</dbReference>
<sequence>MEGAPSSTDITVFGRKIRVPWSVGKVCKFTFSDLCDASLGAADYITLAARYHTFIITSIPALKVSAKNQARRFISLIDALYEARCRLICLAEATPERLFFPDASAETSQDTEGNHPSVDVDVMMAEAVGETQEVYRPNVSSYDAPNMERERAPSVPLALDKLSIFSGKDEQFAFKRALSRLLEMTSESYARDEQWNPLPAASRKWETSSSFQTFPHPSSPASPMSPLRAQEHISNPSADFAEEASTHASHPDPSDRPPAPRLSPDHVWGVREDWGPRAREWGRGASVYSSASTDNSNDHDNDAHASGIRGHSGSGSAEGHAGRREDGGGSR</sequence>
<feature type="compositionally biased region" description="Basic and acidic residues" evidence="3">
    <location>
        <begin position="268"/>
        <end position="282"/>
    </location>
</feature>
<keyword evidence="1" id="KW-0547">Nucleotide-binding</keyword>
<dbReference type="OrthoDB" id="2193432at2759"/>
<name>A0A060SXJ4_PYCCI</name>
<gene>
    <name evidence="4" type="ORF">BN946_scf184281.g11</name>
</gene>
<evidence type="ECO:0000313" key="5">
    <source>
        <dbReference type="Proteomes" id="UP000029665"/>
    </source>
</evidence>
<dbReference type="AlphaFoldDB" id="A0A060SXJ4"/>
<dbReference type="PANTHER" id="PTHR12169:SF2">
    <property type="entry name" value="AFG1P"/>
    <property type="match status" value="1"/>
</dbReference>
<keyword evidence="2" id="KW-0067">ATP-binding</keyword>
<keyword evidence="5" id="KW-1185">Reference proteome</keyword>
<evidence type="ECO:0000313" key="4">
    <source>
        <dbReference type="EMBL" id="CDO76964.1"/>
    </source>
</evidence>
<feature type="compositionally biased region" description="Basic and acidic residues" evidence="3">
    <location>
        <begin position="320"/>
        <end position="331"/>
    </location>
</feature>
<evidence type="ECO:0000256" key="2">
    <source>
        <dbReference type="ARBA" id="ARBA00022840"/>
    </source>
</evidence>